<dbReference type="Gene3D" id="3.30.2370.10">
    <property type="entry name" value="putative pyruvate dehydrogenase"/>
    <property type="match status" value="1"/>
</dbReference>
<keyword evidence="2" id="KW-1185">Reference proteome</keyword>
<dbReference type="Pfam" id="PF16826">
    <property type="entry name" value="DUF5076"/>
    <property type="match status" value="1"/>
</dbReference>
<dbReference type="RefSeq" id="WP_052200661.1">
    <property type="nucleotide sequence ID" value="NZ_LT629690.1"/>
</dbReference>
<evidence type="ECO:0000313" key="2">
    <source>
        <dbReference type="Proteomes" id="UP000182427"/>
    </source>
</evidence>
<proteinExistence type="predicted"/>
<dbReference type="OrthoDB" id="284440at2"/>
<organism evidence="1 2">
    <name type="scientific">Terriglobus roseus</name>
    <dbReference type="NCBI Taxonomy" id="392734"/>
    <lineage>
        <taxon>Bacteria</taxon>
        <taxon>Pseudomonadati</taxon>
        <taxon>Acidobacteriota</taxon>
        <taxon>Terriglobia</taxon>
        <taxon>Terriglobales</taxon>
        <taxon>Acidobacteriaceae</taxon>
        <taxon>Terriglobus</taxon>
    </lineage>
</organism>
<reference evidence="1 2" key="1">
    <citation type="submission" date="2016-10" db="EMBL/GenBank/DDBJ databases">
        <authorList>
            <person name="de Groot N.N."/>
        </authorList>
    </citation>
    <scope>NUCLEOTIDE SEQUENCE [LARGE SCALE GENOMIC DNA]</scope>
    <source>
        <strain evidence="1 2">GAS232</strain>
    </source>
</reference>
<gene>
    <name evidence="1" type="ORF">SAMN05444167_3531</name>
</gene>
<evidence type="ECO:0000313" key="1">
    <source>
        <dbReference type="EMBL" id="SDF86322.1"/>
    </source>
</evidence>
<sequence>MSQKDSLPIPAAASRDPRSLEVLRVWIANGEQHVALAFGMWEDPSAWGLLLADLARHIAEAHAQQDEQVDAEDFLEQIRAGFEAELDAPTDDVSGSVQ</sequence>
<protein>
    <recommendedName>
        <fullName evidence="3">DUF5076 domain-containing protein</fullName>
    </recommendedName>
</protein>
<dbReference type="Proteomes" id="UP000182427">
    <property type="component" value="Chromosome I"/>
</dbReference>
<accession>A0A1G7PIX0</accession>
<dbReference type="AlphaFoldDB" id="A0A1G7PIX0"/>
<dbReference type="EMBL" id="LT629690">
    <property type="protein sequence ID" value="SDF86322.1"/>
    <property type="molecule type" value="Genomic_DNA"/>
</dbReference>
<evidence type="ECO:0008006" key="3">
    <source>
        <dbReference type="Google" id="ProtNLM"/>
    </source>
</evidence>
<name>A0A1G7PIX0_9BACT</name>
<dbReference type="InterPro" id="IPR031796">
    <property type="entry name" value="DUF5076"/>
</dbReference>